<dbReference type="AlphaFoldDB" id="A0A232FLF1"/>
<protein>
    <submittedName>
        <fullName evidence="1">Uncharacterized protein</fullName>
    </submittedName>
</protein>
<keyword evidence="2" id="KW-1185">Reference proteome</keyword>
<organism evidence="1 2">
    <name type="scientific">Trichomalopsis sarcophagae</name>
    <dbReference type="NCBI Taxonomy" id="543379"/>
    <lineage>
        <taxon>Eukaryota</taxon>
        <taxon>Metazoa</taxon>
        <taxon>Ecdysozoa</taxon>
        <taxon>Arthropoda</taxon>
        <taxon>Hexapoda</taxon>
        <taxon>Insecta</taxon>
        <taxon>Pterygota</taxon>
        <taxon>Neoptera</taxon>
        <taxon>Endopterygota</taxon>
        <taxon>Hymenoptera</taxon>
        <taxon>Apocrita</taxon>
        <taxon>Proctotrupomorpha</taxon>
        <taxon>Chalcidoidea</taxon>
        <taxon>Pteromalidae</taxon>
        <taxon>Pteromalinae</taxon>
        <taxon>Trichomalopsis</taxon>
    </lineage>
</organism>
<sequence length="130" mass="13947">MHLGNCQSSSHEDEEEDYVTKLAYIFSSIAYILVIRANKPRYGIITCRKINGINSCGALLGDDVAAAAAASLLIGRRHEVGRRSIAALLQQVTSALGAVIDPLRRPRTGYRGHLLELTATTAAAAVDEVI</sequence>
<dbReference type="Proteomes" id="UP000215335">
    <property type="component" value="Unassembled WGS sequence"/>
</dbReference>
<proteinExistence type="predicted"/>
<comment type="caution">
    <text evidence="1">The sequence shown here is derived from an EMBL/GenBank/DDBJ whole genome shotgun (WGS) entry which is preliminary data.</text>
</comment>
<dbReference type="EMBL" id="NNAY01000061">
    <property type="protein sequence ID" value="OXU31413.1"/>
    <property type="molecule type" value="Genomic_DNA"/>
</dbReference>
<reference evidence="1 2" key="1">
    <citation type="journal article" date="2017" name="Curr. Biol.">
        <title>The Evolution of Venom by Co-option of Single-Copy Genes.</title>
        <authorList>
            <person name="Martinson E.O."/>
            <person name="Mrinalini"/>
            <person name="Kelkar Y.D."/>
            <person name="Chang C.H."/>
            <person name="Werren J.H."/>
        </authorList>
    </citation>
    <scope>NUCLEOTIDE SEQUENCE [LARGE SCALE GENOMIC DNA]</scope>
    <source>
        <strain evidence="1 2">Alberta</strain>
        <tissue evidence="1">Whole body</tissue>
    </source>
</reference>
<evidence type="ECO:0000313" key="2">
    <source>
        <dbReference type="Proteomes" id="UP000215335"/>
    </source>
</evidence>
<evidence type="ECO:0000313" key="1">
    <source>
        <dbReference type="EMBL" id="OXU31413.1"/>
    </source>
</evidence>
<gene>
    <name evidence="1" type="ORF">TSAR_005864</name>
</gene>
<accession>A0A232FLF1</accession>
<name>A0A232FLF1_9HYME</name>